<evidence type="ECO:0000256" key="1">
    <source>
        <dbReference type="SAM" id="MobiDB-lite"/>
    </source>
</evidence>
<proteinExistence type="predicted"/>
<dbReference type="OrthoDB" id="239701at2759"/>
<evidence type="ECO:0000313" key="2">
    <source>
        <dbReference type="EMBL" id="JAB68274.1"/>
    </source>
</evidence>
<sequence>KISESKSETDDVNNEIKNGAQKVSVEGRVMTDSFNCNTSKPDQRHAKNCTEIKTEMDEKWATEKIENTARIEQSQPDKQKKIENQIALAGIVTKLTDKKMRKVCHENMDMLHSILEFVLQSTCDVE</sequence>
<organism evidence="2">
    <name type="scientific">Anoplophora glabripennis</name>
    <name type="common">Asian longhorn beetle</name>
    <name type="synonym">Anoplophora nobilis</name>
    <dbReference type="NCBI Taxonomy" id="217634"/>
    <lineage>
        <taxon>Eukaryota</taxon>
        <taxon>Metazoa</taxon>
        <taxon>Ecdysozoa</taxon>
        <taxon>Arthropoda</taxon>
        <taxon>Hexapoda</taxon>
        <taxon>Insecta</taxon>
        <taxon>Pterygota</taxon>
        <taxon>Neoptera</taxon>
        <taxon>Endopterygota</taxon>
        <taxon>Coleoptera</taxon>
        <taxon>Polyphaga</taxon>
        <taxon>Cucujiformia</taxon>
        <taxon>Chrysomeloidea</taxon>
        <taxon>Cerambycidae</taxon>
        <taxon>Lamiinae</taxon>
        <taxon>Lamiini</taxon>
        <taxon>Anoplophora</taxon>
    </lineage>
</organism>
<feature type="region of interest" description="Disordered" evidence="1">
    <location>
        <begin position="1"/>
        <end position="20"/>
    </location>
</feature>
<dbReference type="EMBL" id="GALX01000192">
    <property type="protein sequence ID" value="JAB68274.1"/>
    <property type="molecule type" value="Transcribed_RNA"/>
</dbReference>
<dbReference type="AlphaFoldDB" id="V5GVU6"/>
<feature type="non-terminal residue" evidence="2">
    <location>
        <position position="126"/>
    </location>
</feature>
<feature type="non-terminal residue" evidence="2">
    <location>
        <position position="1"/>
    </location>
</feature>
<protein>
    <submittedName>
        <fullName evidence="2">Uncharacterized protein</fullName>
    </submittedName>
</protein>
<name>V5GVU6_ANOGL</name>
<reference evidence="2" key="1">
    <citation type="submission" date="2013-07" db="EMBL/GenBank/DDBJ databases">
        <title>Midgut Transcriptome Profiling of Anoplphora glabripennis, a Lignocellulose Degrading, Wood-Boring Cerambycid.</title>
        <authorList>
            <person name="Scully E.D."/>
            <person name="Hoover K."/>
            <person name="Carlson J.E."/>
            <person name="Tien M."/>
            <person name="Geib S.M."/>
        </authorList>
    </citation>
    <scope>NUCLEOTIDE SEQUENCE</scope>
</reference>
<accession>V5GVU6</accession>